<keyword evidence="1" id="KW-0812">Transmembrane</keyword>
<sequence>MQFKMKYEFFVVWGITGILITLPFLFIFGWDKVVPLCLLGTFLLMSGIAFAIGKHEMPSVLSFFGVLVVIFLLVNT</sequence>
<comment type="caution">
    <text evidence="2">The sequence shown here is derived from an EMBL/GenBank/DDBJ whole genome shotgun (WGS) entry which is preliminary data.</text>
</comment>
<protein>
    <submittedName>
        <fullName evidence="2">Uncharacterized protein</fullName>
    </submittedName>
</protein>
<feature type="transmembrane region" description="Helical" evidence="1">
    <location>
        <begin position="33"/>
        <end position="52"/>
    </location>
</feature>
<proteinExistence type="predicted"/>
<gene>
    <name evidence="2" type="ORF">DEP93_02385</name>
</gene>
<keyword evidence="1" id="KW-1133">Transmembrane helix</keyword>
<reference evidence="2 3" key="1">
    <citation type="journal article" date="2018" name="Nat. Biotechnol.">
        <title>A standardized bacterial taxonomy based on genome phylogeny substantially revises the tree of life.</title>
        <authorList>
            <person name="Parks D.H."/>
            <person name="Chuvochina M."/>
            <person name="Waite D.W."/>
            <person name="Rinke C."/>
            <person name="Skarshewski A."/>
            <person name="Chaumeil P.A."/>
            <person name="Hugenholtz P."/>
        </authorList>
    </citation>
    <scope>NUCLEOTIDE SEQUENCE [LARGE SCALE GENOMIC DNA]</scope>
    <source>
        <strain evidence="2">UBA11701</strain>
    </source>
</reference>
<feature type="transmembrane region" description="Helical" evidence="1">
    <location>
        <begin position="7"/>
        <end position="27"/>
    </location>
</feature>
<evidence type="ECO:0000313" key="2">
    <source>
        <dbReference type="EMBL" id="HCC42294.1"/>
    </source>
</evidence>
<dbReference type="AlphaFoldDB" id="A0A3D0ZSA3"/>
<name>A0A3D0ZSA3_UNCKA</name>
<dbReference type="Proteomes" id="UP000263336">
    <property type="component" value="Unassembled WGS sequence"/>
</dbReference>
<dbReference type="EMBL" id="DOZN01000016">
    <property type="protein sequence ID" value="HCC42294.1"/>
    <property type="molecule type" value="Genomic_DNA"/>
</dbReference>
<evidence type="ECO:0000256" key="1">
    <source>
        <dbReference type="SAM" id="Phobius"/>
    </source>
</evidence>
<keyword evidence="1" id="KW-0472">Membrane</keyword>
<evidence type="ECO:0000313" key="3">
    <source>
        <dbReference type="Proteomes" id="UP000263336"/>
    </source>
</evidence>
<accession>A0A3D0ZSA3</accession>
<feature type="transmembrane region" description="Helical" evidence="1">
    <location>
        <begin position="59"/>
        <end position="75"/>
    </location>
</feature>
<organism evidence="2 3">
    <name type="scientific">candidate division WWE3 bacterium</name>
    <dbReference type="NCBI Taxonomy" id="2053526"/>
    <lineage>
        <taxon>Bacteria</taxon>
        <taxon>Katanobacteria</taxon>
    </lineage>
</organism>